<accession>A0AAD6QCC2</accession>
<organism evidence="1 2">
    <name type="scientific">Populus alba x Populus x berolinensis</name>
    <dbReference type="NCBI Taxonomy" id="444605"/>
    <lineage>
        <taxon>Eukaryota</taxon>
        <taxon>Viridiplantae</taxon>
        <taxon>Streptophyta</taxon>
        <taxon>Embryophyta</taxon>
        <taxon>Tracheophyta</taxon>
        <taxon>Spermatophyta</taxon>
        <taxon>Magnoliopsida</taxon>
        <taxon>eudicotyledons</taxon>
        <taxon>Gunneridae</taxon>
        <taxon>Pentapetalae</taxon>
        <taxon>rosids</taxon>
        <taxon>fabids</taxon>
        <taxon>Malpighiales</taxon>
        <taxon>Salicaceae</taxon>
        <taxon>Saliceae</taxon>
        <taxon>Populus</taxon>
    </lineage>
</organism>
<name>A0AAD6QCC2_9ROSI</name>
<dbReference type="AlphaFoldDB" id="A0AAD6QCC2"/>
<protein>
    <submittedName>
        <fullName evidence="1">Uncharacterized protein</fullName>
    </submittedName>
</protein>
<reference evidence="1" key="1">
    <citation type="journal article" date="2023" name="Mol. Ecol. Resour.">
        <title>Chromosome-level genome assembly of a triploid poplar Populus alba 'Berolinensis'.</title>
        <authorList>
            <person name="Chen S."/>
            <person name="Yu Y."/>
            <person name="Wang X."/>
            <person name="Wang S."/>
            <person name="Zhang T."/>
            <person name="Zhou Y."/>
            <person name="He R."/>
            <person name="Meng N."/>
            <person name="Wang Y."/>
            <person name="Liu W."/>
            <person name="Liu Z."/>
            <person name="Liu J."/>
            <person name="Guo Q."/>
            <person name="Huang H."/>
            <person name="Sederoff R.R."/>
            <person name="Wang G."/>
            <person name="Qu G."/>
            <person name="Chen S."/>
        </authorList>
    </citation>
    <scope>NUCLEOTIDE SEQUENCE</scope>
    <source>
        <strain evidence="1">SC-2020</strain>
    </source>
</reference>
<evidence type="ECO:0000313" key="2">
    <source>
        <dbReference type="Proteomes" id="UP001164929"/>
    </source>
</evidence>
<dbReference type="Proteomes" id="UP001164929">
    <property type="component" value="Chromosome 9"/>
</dbReference>
<keyword evidence="2" id="KW-1185">Reference proteome</keyword>
<evidence type="ECO:0000313" key="1">
    <source>
        <dbReference type="EMBL" id="KAJ6985655.1"/>
    </source>
</evidence>
<gene>
    <name evidence="1" type="ORF">NC653_023565</name>
</gene>
<dbReference type="EMBL" id="JAQIZT010000009">
    <property type="protein sequence ID" value="KAJ6985655.1"/>
    <property type="molecule type" value="Genomic_DNA"/>
</dbReference>
<proteinExistence type="predicted"/>
<comment type="caution">
    <text evidence="1">The sequence shown here is derived from an EMBL/GenBank/DDBJ whole genome shotgun (WGS) entry which is preliminary data.</text>
</comment>
<sequence length="167" mass="18629">MGIIYKTRLINLTSQTIKRLISIDYVLLELTIVKKSLTTKITARAVALEPVNKSLHVNHGAGSWLGYCYTVHRSWHVIASETSHEKRVLAPDGVDSMSHGPRIQWRKEPVSEKYQSCILTSNGALSRTLMFIVTESETIALTMSNILVHNFNVKKQASKVGSKALPN</sequence>